<dbReference type="STRING" id="2741.SAMN04489866_101309"/>
<dbReference type="PANTHER" id="PTHR15239:SF6">
    <property type="entry name" value="RIBOSOME QUALITY CONTROL COMPLEX SUBUNIT NEMF"/>
    <property type="match status" value="1"/>
</dbReference>
<comment type="subunit">
    <text evidence="5">Associates with stalled 50S ribosomal subunits. Binds to RqcP.</text>
</comment>
<evidence type="ECO:0000256" key="3">
    <source>
        <dbReference type="ARBA" id="ARBA00022884"/>
    </source>
</evidence>
<dbReference type="PANTHER" id="PTHR15239">
    <property type="entry name" value="NUCLEAR EXPORT MEDIATOR FACTOR NEMF"/>
    <property type="match status" value="1"/>
</dbReference>
<keyword evidence="2 5" id="KW-0699">rRNA-binding</keyword>
<dbReference type="InterPro" id="IPR043682">
    <property type="entry name" value="RqcH_bacterial"/>
</dbReference>
<dbReference type="InterPro" id="IPR051608">
    <property type="entry name" value="RQC_Subunit_NEMF"/>
</dbReference>
<dbReference type="Pfam" id="PF05833">
    <property type="entry name" value="NFACT_N"/>
    <property type="match status" value="1"/>
</dbReference>
<dbReference type="InterPro" id="IPR010979">
    <property type="entry name" value="Ribosomal_uS13-like_H2TH"/>
</dbReference>
<evidence type="ECO:0000256" key="5">
    <source>
        <dbReference type="HAMAP-Rule" id="MF_00844"/>
    </source>
</evidence>
<keyword evidence="1 5" id="KW-0820">tRNA-binding</keyword>
<dbReference type="SUPFAM" id="SSF46946">
    <property type="entry name" value="S13-like H2TH domain"/>
    <property type="match status" value="1"/>
</dbReference>
<name>A0A1G6SEN1_PEPNI</name>
<keyword evidence="3 5" id="KW-0694">RNA-binding</keyword>
<dbReference type="InterPro" id="IPR008532">
    <property type="entry name" value="NFACT_RNA-bd"/>
</dbReference>
<evidence type="ECO:0000259" key="6">
    <source>
        <dbReference type="Pfam" id="PF05670"/>
    </source>
</evidence>
<reference evidence="7 8" key="1">
    <citation type="submission" date="2016-10" db="EMBL/GenBank/DDBJ databases">
        <authorList>
            <person name="de Groot N.N."/>
        </authorList>
    </citation>
    <scope>NUCLEOTIDE SEQUENCE [LARGE SCALE GENOMIC DNA]</scope>
    <source>
        <strain evidence="7 8">DSM 20475</strain>
    </source>
</reference>
<dbReference type="GO" id="GO:1990112">
    <property type="term" value="C:RQC complex"/>
    <property type="evidence" value="ECO:0007669"/>
    <property type="project" value="TreeGrafter"/>
</dbReference>
<keyword evidence="8" id="KW-1185">Reference proteome</keyword>
<dbReference type="EMBL" id="FNAF01000001">
    <property type="protein sequence ID" value="SDD15213.1"/>
    <property type="molecule type" value="Genomic_DNA"/>
</dbReference>
<dbReference type="GO" id="GO:0019843">
    <property type="term" value="F:rRNA binding"/>
    <property type="evidence" value="ECO:0007669"/>
    <property type="project" value="UniProtKB-UniRule"/>
</dbReference>
<dbReference type="OrthoDB" id="9766163at2"/>
<dbReference type="Pfam" id="PF05670">
    <property type="entry name" value="NFACT-R_1"/>
    <property type="match status" value="1"/>
</dbReference>
<organism evidence="7 8">
    <name type="scientific">Peptococcus niger</name>
    <dbReference type="NCBI Taxonomy" id="2741"/>
    <lineage>
        <taxon>Bacteria</taxon>
        <taxon>Bacillati</taxon>
        <taxon>Bacillota</taxon>
        <taxon>Clostridia</taxon>
        <taxon>Eubacteriales</taxon>
        <taxon>Peptococcaceae</taxon>
        <taxon>Peptococcus</taxon>
    </lineage>
</organism>
<dbReference type="GO" id="GO:0000049">
    <property type="term" value="F:tRNA binding"/>
    <property type="evidence" value="ECO:0007669"/>
    <property type="project" value="UniProtKB-UniRule"/>
</dbReference>
<comment type="similarity">
    <text evidence="5">Belongs to the NEMF family.</text>
</comment>
<gene>
    <name evidence="5" type="primary">rqcH</name>
    <name evidence="7" type="ORF">SAMN04489866_101309</name>
</gene>
<dbReference type="HAMAP" id="MF_00844_B">
    <property type="entry name" value="RqcH_B"/>
    <property type="match status" value="1"/>
</dbReference>
<feature type="domain" description="NFACT RNA-binding" evidence="6">
    <location>
        <begin position="467"/>
        <end position="553"/>
    </location>
</feature>
<dbReference type="RefSeq" id="WP_159427935.1">
    <property type="nucleotide sequence ID" value="NZ_FNAF01000001.1"/>
</dbReference>
<evidence type="ECO:0000313" key="7">
    <source>
        <dbReference type="EMBL" id="SDD15213.1"/>
    </source>
</evidence>
<dbReference type="Proteomes" id="UP000198995">
    <property type="component" value="Unassembled WGS sequence"/>
</dbReference>
<protein>
    <recommendedName>
        <fullName evidence="5">Rqc2 homolog RqcH</fullName>
        <shortName evidence="5">RqcH</shortName>
    </recommendedName>
</protein>
<accession>A0A1G6SEN1</accession>
<evidence type="ECO:0000313" key="8">
    <source>
        <dbReference type="Proteomes" id="UP000198995"/>
    </source>
</evidence>
<evidence type="ECO:0000256" key="2">
    <source>
        <dbReference type="ARBA" id="ARBA00022730"/>
    </source>
</evidence>
<dbReference type="GO" id="GO:0072344">
    <property type="term" value="P:rescue of stalled ribosome"/>
    <property type="evidence" value="ECO:0007669"/>
    <property type="project" value="UniProtKB-UniRule"/>
</dbReference>
<comment type="function">
    <text evidence="5">Key component of the ribosome quality control system (RQC), a ribosome-associated complex that mediates the extraction of incompletely synthesized nascent chains from stalled ribosomes and their subsequent degradation. RqcH recruits Ala-charged tRNA, and with RqcP directs the elongation of stalled nascent chains on 50S ribosomal subunits, leading to non-templated C-terminal alanine extensions (Ala tail). The Ala tail promotes nascent chain degradation. May add between 1 and at least 8 Ala residues. Binds to stalled 50S ribosomal subunits.</text>
</comment>
<dbReference type="AlphaFoldDB" id="A0A1G6SEN1"/>
<evidence type="ECO:0000256" key="4">
    <source>
        <dbReference type="ARBA" id="ARBA00022917"/>
    </source>
</evidence>
<proteinExistence type="inferred from homology"/>
<dbReference type="Gene3D" id="2.30.310.10">
    <property type="entry name" value="ibrinogen binding protein from staphylococcus aureus domain"/>
    <property type="match status" value="1"/>
</dbReference>
<evidence type="ECO:0000256" key="1">
    <source>
        <dbReference type="ARBA" id="ARBA00022555"/>
    </source>
</evidence>
<sequence>MSLDGMALRALSQELHSRLAGGRVDKITQPGERDLVIYIRVAGKTERVLFSINPQNARLTLSQKTDPGLREATLFCMVLRKHLMNAQLLAVAQQGYERMVHLDFTGRNEIGDETQLTLIAELMGRSSNIILVNSEGLILDAMRRVGSGTNKYRQIQPGLAYVPPPAQDKKAIDDLADGDLSALILANESNKNMRNLLVQTLAGIGPQTAEDLLLKSSIDPDGTADYLGAVDYARLEAAVGNLAAMARQNSWTPTILWNGGEPVAFAPFSLAADGGFSEKKYDSMSQAVDLFYTYKVRHERFLQKQGNLLRTVQKETERCEKKLSLQLEKLDEAQYAERDRLYGELLTAQLYRLKQGSEAIVPNFYDPEQANITIPMDPTKSPNENAQRYFKRYNRAKSGAEKAAVQAEQTRQEIAYLASIRESLDLSEELAQIKEIRSELEDAGYLKRQAQKKGSKAEAPAPPLTVQYKGYTIMIGRNNKQNDRLTLRTANGGDLWLHTKEIHGAHVIVRHQREASFPDDVKTKAAELAAWFSKARYSAQVPVDATLKKYVHKPKGAKPGMVIYTDQETLYVTPDEGALKPLLTAAEKDKEA</sequence>
<dbReference type="GO" id="GO:0043023">
    <property type="term" value="F:ribosomal large subunit binding"/>
    <property type="evidence" value="ECO:0007669"/>
    <property type="project" value="UniProtKB-UniRule"/>
</dbReference>
<keyword evidence="4 5" id="KW-0648">Protein biosynthesis</keyword>